<dbReference type="Gene3D" id="2.40.30.170">
    <property type="match status" value="1"/>
</dbReference>
<evidence type="ECO:0000313" key="13">
    <source>
        <dbReference type="EMBL" id="MBB4155140.1"/>
    </source>
</evidence>
<evidence type="ECO:0000256" key="10">
    <source>
        <dbReference type="SAM" id="Coils"/>
    </source>
</evidence>
<evidence type="ECO:0000256" key="8">
    <source>
        <dbReference type="ARBA" id="ARBA00023136"/>
    </source>
</evidence>
<feature type="domain" description="AprE-like beta-barrel" evidence="12">
    <location>
        <begin position="320"/>
        <end position="408"/>
    </location>
</feature>
<comment type="similarity">
    <text evidence="2 9">Belongs to the membrane fusion protein (MFP) (TC 8.A.1) family.</text>
</comment>
<keyword evidence="14" id="KW-1185">Reference proteome</keyword>
<evidence type="ECO:0000256" key="4">
    <source>
        <dbReference type="ARBA" id="ARBA00022475"/>
    </source>
</evidence>
<dbReference type="EMBL" id="JACIEV010000009">
    <property type="protein sequence ID" value="MBB4155140.1"/>
    <property type="molecule type" value="Genomic_DNA"/>
</dbReference>
<dbReference type="InterPro" id="IPR050739">
    <property type="entry name" value="MFP"/>
</dbReference>
<keyword evidence="8 9" id="KW-0472">Membrane</keyword>
<keyword evidence="10" id="KW-0175">Coiled coil</keyword>
<evidence type="ECO:0000313" key="14">
    <source>
        <dbReference type="Proteomes" id="UP000529795"/>
    </source>
</evidence>
<organism evidence="13 14">
    <name type="scientific">Sphingomonas jinjuensis</name>
    <dbReference type="NCBI Taxonomy" id="535907"/>
    <lineage>
        <taxon>Bacteria</taxon>
        <taxon>Pseudomonadati</taxon>
        <taxon>Pseudomonadota</taxon>
        <taxon>Alphaproteobacteria</taxon>
        <taxon>Sphingomonadales</taxon>
        <taxon>Sphingomonadaceae</taxon>
        <taxon>Sphingomonas</taxon>
    </lineage>
</organism>
<dbReference type="PANTHER" id="PTHR30386">
    <property type="entry name" value="MEMBRANE FUSION SUBUNIT OF EMRAB-TOLC MULTIDRUG EFFLUX PUMP"/>
    <property type="match status" value="1"/>
</dbReference>
<dbReference type="Pfam" id="PF25994">
    <property type="entry name" value="HH_AprE"/>
    <property type="match status" value="1"/>
</dbReference>
<dbReference type="GO" id="GO:0005886">
    <property type="term" value="C:plasma membrane"/>
    <property type="evidence" value="ECO:0007669"/>
    <property type="project" value="UniProtKB-SubCell"/>
</dbReference>
<evidence type="ECO:0000256" key="6">
    <source>
        <dbReference type="ARBA" id="ARBA00022692"/>
    </source>
</evidence>
<dbReference type="RefSeq" id="WP_183986333.1">
    <property type="nucleotide sequence ID" value="NZ_JACIEV010000009.1"/>
</dbReference>
<dbReference type="NCBIfam" id="TIGR01843">
    <property type="entry name" value="type_I_hlyD"/>
    <property type="match status" value="1"/>
</dbReference>
<dbReference type="Pfam" id="PF26002">
    <property type="entry name" value="Beta-barrel_AprE"/>
    <property type="match status" value="1"/>
</dbReference>
<name>A0A840FAU0_9SPHN</name>
<evidence type="ECO:0000256" key="5">
    <source>
        <dbReference type="ARBA" id="ARBA00022519"/>
    </source>
</evidence>
<dbReference type="Proteomes" id="UP000529795">
    <property type="component" value="Unassembled WGS sequence"/>
</dbReference>
<dbReference type="InterPro" id="IPR058781">
    <property type="entry name" value="HH_AprE-like"/>
</dbReference>
<evidence type="ECO:0000256" key="2">
    <source>
        <dbReference type="ARBA" id="ARBA00009477"/>
    </source>
</evidence>
<keyword evidence="7 9" id="KW-1133">Transmembrane helix</keyword>
<keyword evidence="6 9" id="KW-0812">Transmembrane</keyword>
<proteinExistence type="inferred from homology"/>
<dbReference type="SUPFAM" id="SSF111369">
    <property type="entry name" value="HlyD-like secretion proteins"/>
    <property type="match status" value="1"/>
</dbReference>
<accession>A0A840FAU0</accession>
<comment type="caution">
    <text evidence="13">The sequence shown here is derived from an EMBL/GenBank/DDBJ whole genome shotgun (WGS) entry which is preliminary data.</text>
</comment>
<gene>
    <name evidence="13" type="ORF">GGQ80_003057</name>
</gene>
<dbReference type="InterPro" id="IPR058982">
    <property type="entry name" value="Beta-barrel_AprE"/>
</dbReference>
<keyword evidence="3 9" id="KW-0813">Transport</keyword>
<evidence type="ECO:0000256" key="9">
    <source>
        <dbReference type="RuleBase" id="RU365093"/>
    </source>
</evidence>
<dbReference type="PANTHER" id="PTHR30386:SF26">
    <property type="entry name" value="TRANSPORT PROTEIN COMB"/>
    <property type="match status" value="1"/>
</dbReference>
<dbReference type="InterPro" id="IPR010129">
    <property type="entry name" value="T1SS_HlyD"/>
</dbReference>
<dbReference type="Gene3D" id="2.40.50.100">
    <property type="match status" value="2"/>
</dbReference>
<keyword evidence="5 9" id="KW-0997">Cell inner membrane</keyword>
<evidence type="ECO:0000259" key="12">
    <source>
        <dbReference type="Pfam" id="PF26002"/>
    </source>
</evidence>
<evidence type="ECO:0000256" key="3">
    <source>
        <dbReference type="ARBA" id="ARBA00022448"/>
    </source>
</evidence>
<reference evidence="13 14" key="1">
    <citation type="submission" date="2020-08" db="EMBL/GenBank/DDBJ databases">
        <title>Genomic Encyclopedia of Type Strains, Phase IV (KMG-IV): sequencing the most valuable type-strain genomes for metagenomic binning, comparative biology and taxonomic classification.</title>
        <authorList>
            <person name="Goeker M."/>
        </authorList>
    </citation>
    <scope>NUCLEOTIDE SEQUENCE [LARGE SCALE GENOMIC DNA]</scope>
    <source>
        <strain evidence="13 14">YC6723</strain>
    </source>
</reference>
<evidence type="ECO:0000256" key="1">
    <source>
        <dbReference type="ARBA" id="ARBA00004377"/>
    </source>
</evidence>
<dbReference type="AlphaFoldDB" id="A0A840FAU0"/>
<evidence type="ECO:0000259" key="11">
    <source>
        <dbReference type="Pfam" id="PF25994"/>
    </source>
</evidence>
<protein>
    <recommendedName>
        <fullName evidence="9">Membrane fusion protein (MFP) family protein</fullName>
    </recommendedName>
</protein>
<feature type="transmembrane region" description="Helical" evidence="9">
    <location>
        <begin position="21"/>
        <end position="39"/>
    </location>
</feature>
<dbReference type="PRINTS" id="PR01490">
    <property type="entry name" value="RTXTOXIND"/>
</dbReference>
<comment type="subcellular location">
    <subcellularLocation>
        <location evidence="1 9">Cell inner membrane</location>
        <topology evidence="1 9">Single-pass membrane protein</topology>
    </subcellularLocation>
</comment>
<sequence length="434" mass="46408">MATRHIEDMAGEIRPRSASNLLLWVIASFFVIALLWAFFTKLDRTVHGAGRIVPTAQLQVVSNLEGGVVKQILVKPGEDVKKGAPLLRLDPVTTGAELSTVETTVAALSAKVSRLQAEINGTTPMFPVTPDPVVNEQIGFERSLYASRQADLASITAAATARATQAERAVAEASANVEAARAARDAAQSQAEMLRPLVANGIEPRLSLVQAERQLSVNNSQLTSSQAALARARAGVAEARAALNQQRQEWRAKSAEELATAQGELASRRRSLPALNDRVDRTTLRAPLDGRVNRVLVNTVGGSVRAGEPLVEIVPAASGLTVEVAVSPADIAFVRMGQRALVKISAYDYAVYGGLEGKVTGISPDAIVNEKTGDSHYMVRVRTTEPSLRSPAGQLLPVTSGMLADVNLIGDKRSIMSYLLTPITRIQEDAFREK</sequence>
<feature type="coiled-coil region" evidence="10">
    <location>
        <begin position="163"/>
        <end position="190"/>
    </location>
</feature>
<evidence type="ECO:0000256" key="7">
    <source>
        <dbReference type="ARBA" id="ARBA00022989"/>
    </source>
</evidence>
<feature type="domain" description="AprE-like long alpha-helical hairpin" evidence="11">
    <location>
        <begin position="95"/>
        <end position="278"/>
    </location>
</feature>
<dbReference type="GO" id="GO:0015031">
    <property type="term" value="P:protein transport"/>
    <property type="evidence" value="ECO:0007669"/>
    <property type="project" value="InterPro"/>
</dbReference>
<dbReference type="Gene3D" id="1.10.287.470">
    <property type="entry name" value="Helix hairpin bin"/>
    <property type="match status" value="1"/>
</dbReference>
<keyword evidence="4 9" id="KW-1003">Cell membrane</keyword>